<feature type="compositionally biased region" description="Basic and acidic residues" evidence="1">
    <location>
        <begin position="244"/>
        <end position="254"/>
    </location>
</feature>
<evidence type="ECO:0000313" key="2">
    <source>
        <dbReference type="EMBL" id="VTQ58959.1"/>
    </source>
</evidence>
<dbReference type="EMBL" id="CABEEP010000001">
    <property type="protein sequence ID" value="VTQ58959.1"/>
    <property type="molecule type" value="Genomic_DNA"/>
</dbReference>
<feature type="compositionally biased region" description="Polar residues" evidence="1">
    <location>
        <begin position="255"/>
        <end position="270"/>
    </location>
</feature>
<feature type="region of interest" description="Disordered" evidence="1">
    <location>
        <begin position="230"/>
        <end position="277"/>
    </location>
</feature>
<dbReference type="Proteomes" id="UP000352698">
    <property type="component" value="Unassembled WGS sequence"/>
</dbReference>
<reference evidence="2 3" key="1">
    <citation type="submission" date="2019-05" db="EMBL/GenBank/DDBJ databases">
        <authorList>
            <consortium name="Pathogen Informatics"/>
        </authorList>
    </citation>
    <scope>NUCLEOTIDE SEQUENCE [LARGE SCALE GENOMIC DNA]</scope>
    <source>
        <strain evidence="2 3">NCTC12204</strain>
    </source>
</reference>
<name>A0A7G7IMB4_ENTHR</name>
<gene>
    <name evidence="2" type="ORF">NCTC12204_00263</name>
</gene>
<organism evidence="2 3">
    <name type="scientific">Enterococcus hirae</name>
    <dbReference type="NCBI Taxonomy" id="1354"/>
    <lineage>
        <taxon>Bacteria</taxon>
        <taxon>Bacillati</taxon>
        <taxon>Bacillota</taxon>
        <taxon>Bacilli</taxon>
        <taxon>Lactobacillales</taxon>
        <taxon>Enterococcaceae</taxon>
        <taxon>Enterococcus</taxon>
    </lineage>
</organism>
<protein>
    <submittedName>
        <fullName evidence="2">Uncharacterized protein</fullName>
    </submittedName>
</protein>
<comment type="caution">
    <text evidence="2">The sequence shown here is derived from an EMBL/GenBank/DDBJ whole genome shotgun (WGS) entry which is preliminary data.</text>
</comment>
<evidence type="ECO:0000313" key="3">
    <source>
        <dbReference type="Proteomes" id="UP000352698"/>
    </source>
</evidence>
<dbReference type="AlphaFoldDB" id="A0A7G7IMB4"/>
<proteinExistence type="predicted"/>
<dbReference type="RefSeq" id="WP_010736913.1">
    <property type="nucleotide sequence ID" value="NZ_AP027299.1"/>
</dbReference>
<accession>A0A7G7IMB4</accession>
<evidence type="ECO:0000256" key="1">
    <source>
        <dbReference type="SAM" id="MobiDB-lite"/>
    </source>
</evidence>
<sequence>MSILPKAKEVKTKEKIYQLVEQEVVSKKNAKIYQLTEVNGNKKKSIKMEIPMLLDKEFLHTYKTILELDKQRQKQYARVSYLKKERMNRLNYLNHAKKLDVEPRDQENMKVHLTQRIDKLQDSMNKNEEKLAKGVNWLQKYMLKKEIDAQKAELALGKKLLGTKSLEKLKKDVSKERERFLNLNVQLENTTQSQSQLLVAKMMPLINSFKGLVKQDIEYTDKLIASLEKHMESEQGNGQPQKAQLKDKVQKNETTKQNPVNRQPITQAKQDLNDKGR</sequence>